<feature type="transmembrane region" description="Helical" evidence="15">
    <location>
        <begin position="256"/>
        <end position="279"/>
    </location>
</feature>
<dbReference type="Pfam" id="PF02518">
    <property type="entry name" value="HATPase_c"/>
    <property type="match status" value="1"/>
</dbReference>
<keyword evidence="9" id="KW-0418">Kinase</keyword>
<keyword evidence="13 15" id="KW-0472">Membrane</keyword>
<evidence type="ECO:0000256" key="9">
    <source>
        <dbReference type="ARBA" id="ARBA00022777"/>
    </source>
</evidence>
<dbReference type="AlphaFoldDB" id="A0AB73T8R9"/>
<reference evidence="18 19" key="1">
    <citation type="submission" date="2018-05" db="EMBL/GenBank/DDBJ databases">
        <authorList>
            <person name="Goeker M."/>
            <person name="Huntemann M."/>
            <person name="Clum A."/>
            <person name="Pillay M."/>
            <person name="Palaniappan K."/>
            <person name="Varghese N."/>
            <person name="Mikhailova N."/>
            <person name="Stamatis D."/>
            <person name="Reddy T."/>
            <person name="Daum C."/>
            <person name="Shapiro N."/>
            <person name="Ivanova N."/>
            <person name="Kyrpides N."/>
            <person name="Woyke T."/>
        </authorList>
    </citation>
    <scope>NUCLEOTIDE SEQUENCE [LARGE SCALE GENOMIC DNA]</scope>
    <source>
        <strain evidence="18 19">DSM 26524</strain>
    </source>
</reference>
<dbReference type="InterPro" id="IPR036890">
    <property type="entry name" value="HATPase_C_sf"/>
</dbReference>
<dbReference type="SUPFAM" id="SSF55874">
    <property type="entry name" value="ATPase domain of HSP90 chaperone/DNA topoisomerase II/histidine kinase"/>
    <property type="match status" value="1"/>
</dbReference>
<evidence type="ECO:0000256" key="12">
    <source>
        <dbReference type="ARBA" id="ARBA00023012"/>
    </source>
</evidence>
<dbReference type="Proteomes" id="UP000245412">
    <property type="component" value="Unassembled WGS sequence"/>
</dbReference>
<dbReference type="InterPro" id="IPR010559">
    <property type="entry name" value="Sig_transdc_His_kin_internal"/>
</dbReference>
<evidence type="ECO:0000256" key="11">
    <source>
        <dbReference type="ARBA" id="ARBA00022989"/>
    </source>
</evidence>
<evidence type="ECO:0000256" key="8">
    <source>
        <dbReference type="ARBA" id="ARBA00022741"/>
    </source>
</evidence>
<dbReference type="InterPro" id="IPR050640">
    <property type="entry name" value="Bact_2-comp_sensor_kinase"/>
</dbReference>
<dbReference type="CDD" id="cd06225">
    <property type="entry name" value="HAMP"/>
    <property type="match status" value="1"/>
</dbReference>
<keyword evidence="5" id="KW-0597">Phosphoprotein</keyword>
<evidence type="ECO:0000256" key="14">
    <source>
        <dbReference type="SAM" id="Coils"/>
    </source>
</evidence>
<evidence type="ECO:0000256" key="1">
    <source>
        <dbReference type="ARBA" id="ARBA00000085"/>
    </source>
</evidence>
<keyword evidence="4" id="KW-1003">Cell membrane</keyword>
<dbReference type="EC" id="2.7.13.3" evidence="3"/>
<evidence type="ECO:0000256" key="15">
    <source>
        <dbReference type="SAM" id="Phobius"/>
    </source>
</evidence>
<evidence type="ECO:0000256" key="10">
    <source>
        <dbReference type="ARBA" id="ARBA00022840"/>
    </source>
</evidence>
<dbReference type="Pfam" id="PF06580">
    <property type="entry name" value="His_kinase"/>
    <property type="match status" value="1"/>
</dbReference>
<protein>
    <recommendedName>
        <fullName evidence="3">histidine kinase</fullName>
        <ecNumber evidence="3">2.7.13.3</ecNumber>
    </recommendedName>
</protein>
<proteinExistence type="predicted"/>
<gene>
    <name evidence="18" type="ORF">C7383_102356</name>
</gene>
<evidence type="ECO:0000259" key="16">
    <source>
        <dbReference type="PROSITE" id="PS50109"/>
    </source>
</evidence>
<keyword evidence="14" id="KW-0175">Coiled coil</keyword>
<dbReference type="GO" id="GO:0005524">
    <property type="term" value="F:ATP binding"/>
    <property type="evidence" value="ECO:0007669"/>
    <property type="project" value="UniProtKB-KW"/>
</dbReference>
<organism evidence="18 19">
    <name type="scientific">Murimonas intestini</name>
    <dbReference type="NCBI Taxonomy" id="1337051"/>
    <lineage>
        <taxon>Bacteria</taxon>
        <taxon>Bacillati</taxon>
        <taxon>Bacillota</taxon>
        <taxon>Clostridia</taxon>
        <taxon>Lachnospirales</taxon>
        <taxon>Lachnospiraceae</taxon>
        <taxon>Murimonas</taxon>
    </lineage>
</organism>
<dbReference type="SUPFAM" id="SSF158472">
    <property type="entry name" value="HAMP domain-like"/>
    <property type="match status" value="1"/>
</dbReference>
<feature type="domain" description="Histidine kinase" evidence="16">
    <location>
        <begin position="433"/>
        <end position="556"/>
    </location>
</feature>
<feature type="coiled-coil region" evidence="14">
    <location>
        <begin position="329"/>
        <end position="361"/>
    </location>
</feature>
<evidence type="ECO:0000256" key="6">
    <source>
        <dbReference type="ARBA" id="ARBA00022679"/>
    </source>
</evidence>
<dbReference type="Pfam" id="PF00672">
    <property type="entry name" value="HAMP"/>
    <property type="match status" value="1"/>
</dbReference>
<keyword evidence="6" id="KW-0808">Transferase</keyword>
<evidence type="ECO:0000256" key="13">
    <source>
        <dbReference type="ARBA" id="ARBA00023136"/>
    </source>
</evidence>
<dbReference type="SMART" id="SM00304">
    <property type="entry name" value="HAMP"/>
    <property type="match status" value="1"/>
</dbReference>
<comment type="subcellular location">
    <subcellularLocation>
        <location evidence="2">Cell membrane</location>
        <topology evidence="2">Multi-pass membrane protein</topology>
    </subcellularLocation>
</comment>
<dbReference type="SMART" id="SM00387">
    <property type="entry name" value="HATPase_c"/>
    <property type="match status" value="1"/>
</dbReference>
<keyword evidence="12" id="KW-0902">Two-component regulatory system</keyword>
<keyword evidence="8" id="KW-0547">Nucleotide-binding</keyword>
<name>A0AB73T8R9_9FIRM</name>
<dbReference type="InterPro" id="IPR005467">
    <property type="entry name" value="His_kinase_dom"/>
</dbReference>
<keyword evidence="11 15" id="KW-1133">Transmembrane helix</keyword>
<evidence type="ECO:0000313" key="18">
    <source>
        <dbReference type="EMBL" id="PWJ78220.1"/>
    </source>
</evidence>
<keyword evidence="7 15" id="KW-0812">Transmembrane</keyword>
<feature type="domain" description="HAMP" evidence="17">
    <location>
        <begin position="281"/>
        <end position="334"/>
    </location>
</feature>
<keyword evidence="10" id="KW-0067">ATP-binding</keyword>
<dbReference type="PANTHER" id="PTHR34220:SF11">
    <property type="entry name" value="SENSOR PROTEIN KINASE HPTS"/>
    <property type="match status" value="1"/>
</dbReference>
<evidence type="ECO:0000259" key="17">
    <source>
        <dbReference type="PROSITE" id="PS50885"/>
    </source>
</evidence>
<evidence type="ECO:0000256" key="3">
    <source>
        <dbReference type="ARBA" id="ARBA00012438"/>
    </source>
</evidence>
<dbReference type="Gene3D" id="3.30.565.10">
    <property type="entry name" value="Histidine kinase-like ATPase, C-terminal domain"/>
    <property type="match status" value="1"/>
</dbReference>
<dbReference type="PANTHER" id="PTHR34220">
    <property type="entry name" value="SENSOR HISTIDINE KINASE YPDA"/>
    <property type="match status" value="1"/>
</dbReference>
<keyword evidence="19" id="KW-1185">Reference proteome</keyword>
<evidence type="ECO:0000256" key="2">
    <source>
        <dbReference type="ARBA" id="ARBA00004651"/>
    </source>
</evidence>
<evidence type="ECO:0000256" key="7">
    <source>
        <dbReference type="ARBA" id="ARBA00022692"/>
    </source>
</evidence>
<evidence type="ECO:0000256" key="5">
    <source>
        <dbReference type="ARBA" id="ARBA00022553"/>
    </source>
</evidence>
<comment type="caution">
    <text evidence="18">The sequence shown here is derived from an EMBL/GenBank/DDBJ whole genome shotgun (WGS) entry which is preliminary data.</text>
</comment>
<dbReference type="PROSITE" id="PS50885">
    <property type="entry name" value="HAMP"/>
    <property type="match status" value="1"/>
</dbReference>
<dbReference type="InterPro" id="IPR003660">
    <property type="entry name" value="HAMP_dom"/>
</dbReference>
<dbReference type="GO" id="GO:0000155">
    <property type="term" value="F:phosphorelay sensor kinase activity"/>
    <property type="evidence" value="ECO:0007669"/>
    <property type="project" value="InterPro"/>
</dbReference>
<dbReference type="EMBL" id="QGGY01000002">
    <property type="protein sequence ID" value="PWJ78220.1"/>
    <property type="molecule type" value="Genomic_DNA"/>
</dbReference>
<dbReference type="PROSITE" id="PS50109">
    <property type="entry name" value="HIS_KIN"/>
    <property type="match status" value="1"/>
</dbReference>
<evidence type="ECO:0000256" key="4">
    <source>
        <dbReference type="ARBA" id="ARBA00022475"/>
    </source>
</evidence>
<dbReference type="GO" id="GO:0005886">
    <property type="term" value="C:plasma membrane"/>
    <property type="evidence" value="ECO:0007669"/>
    <property type="project" value="UniProtKB-SubCell"/>
</dbReference>
<dbReference type="RefSeq" id="WP_257497505.1">
    <property type="nucleotide sequence ID" value="NZ_JANKBI010000005.1"/>
</dbReference>
<dbReference type="Gene3D" id="6.10.340.10">
    <property type="match status" value="1"/>
</dbReference>
<feature type="transmembrane region" description="Helical" evidence="15">
    <location>
        <begin position="16"/>
        <end position="40"/>
    </location>
</feature>
<evidence type="ECO:0000313" key="19">
    <source>
        <dbReference type="Proteomes" id="UP000245412"/>
    </source>
</evidence>
<comment type="catalytic activity">
    <reaction evidence="1">
        <text>ATP + protein L-histidine = ADP + protein N-phospho-L-histidine.</text>
        <dbReference type="EC" id="2.7.13.3"/>
    </reaction>
</comment>
<sequence length="558" mass="65050">MKIEKIKIWNSITGKLVWILILLILPFNLIAIVTVGQSLWSARIQTEQSMESMSNLAMQQLDNRIEAMNEFFYSMVEDREDFHIFAAQGERDGAYYRAETKLARYLNSNAGNKALADGFFWYGKKYEETYASLTALEGKNEMEMLRQKEKIIEWMKENAGVGYGNWSIANIGGIKWVIKICAVDDFYYGALFSLENLAAEIERNSSFSETDVRFSKRQESIEVPEQTLYVNTVSQKSDLQMSMFVPRKDSYSRLSLLQILCLVLVGLYLLLIPVLVLAMHRIVLSPLKRIRNAMEHLESGEQSYRIPHQKSSEEFEVIDSTFNSMADRIQELKIENYEKELESQRMQLEKRKMELKNLQLQIRPHFLLNMFNLLYSFAQIENYQNIQKLALYLSDYFRHIFQSGKDLQPFGREFVLIQKYLEVSAMRYPNWYEVVYEVEPEALEVPVPPLLIHNFIENIFKHVINYDQKVHIRLEAYTSEDEAVFIIADDGPGMDPEMADNINNGVFPEENQGRVHVGIANSYRRIRYFYGERGKLTVESELGEGTCFTIVLPKEEEM</sequence>
<dbReference type="InterPro" id="IPR003594">
    <property type="entry name" value="HATPase_dom"/>
</dbReference>
<accession>A0AB73T8R9</accession>